<evidence type="ECO:0000259" key="2">
    <source>
        <dbReference type="Pfam" id="PF20253"/>
    </source>
</evidence>
<organism evidence="3 4">
    <name type="scientific">Phyllosticta citribraziliensis</name>
    <dbReference type="NCBI Taxonomy" id="989973"/>
    <lineage>
        <taxon>Eukaryota</taxon>
        <taxon>Fungi</taxon>
        <taxon>Dikarya</taxon>
        <taxon>Ascomycota</taxon>
        <taxon>Pezizomycotina</taxon>
        <taxon>Dothideomycetes</taxon>
        <taxon>Dothideomycetes incertae sedis</taxon>
        <taxon>Botryosphaeriales</taxon>
        <taxon>Phyllostictaceae</taxon>
        <taxon>Phyllosticta</taxon>
    </lineage>
</organism>
<dbReference type="InterPro" id="IPR046539">
    <property type="entry name" value="DUF6604"/>
</dbReference>
<gene>
    <name evidence="3" type="ORF">J3D65DRAFT_180506</name>
</gene>
<dbReference type="Proteomes" id="UP001360953">
    <property type="component" value="Unassembled WGS sequence"/>
</dbReference>
<evidence type="ECO:0000313" key="3">
    <source>
        <dbReference type="EMBL" id="KAK7529126.1"/>
    </source>
</evidence>
<reference evidence="3 4" key="1">
    <citation type="submission" date="2024-04" db="EMBL/GenBank/DDBJ databases">
        <title>Phyllosticta paracitricarpa is synonymous to the EU quarantine fungus P. citricarpa based on phylogenomic analyses.</title>
        <authorList>
            <consortium name="Lawrence Berkeley National Laboratory"/>
            <person name="Van ingen-buijs V.A."/>
            <person name="Van westerhoven A.C."/>
            <person name="Haridas S."/>
            <person name="Skiadas P."/>
            <person name="Martin F."/>
            <person name="Groenewald J.Z."/>
            <person name="Crous P.W."/>
            <person name="Seidl M.F."/>
        </authorList>
    </citation>
    <scope>NUCLEOTIDE SEQUENCE [LARGE SCALE GENOMIC DNA]</scope>
    <source>
        <strain evidence="3 4">CPC 17464</strain>
    </source>
</reference>
<evidence type="ECO:0000256" key="1">
    <source>
        <dbReference type="SAM" id="MobiDB-lite"/>
    </source>
</evidence>
<feature type="region of interest" description="Disordered" evidence="1">
    <location>
        <begin position="37"/>
        <end position="76"/>
    </location>
</feature>
<feature type="domain" description="DUF6604" evidence="2">
    <location>
        <begin position="12"/>
        <end position="264"/>
    </location>
</feature>
<protein>
    <recommendedName>
        <fullName evidence="2">DUF6604 domain-containing protein</fullName>
    </recommendedName>
</protein>
<proteinExistence type="predicted"/>
<dbReference type="PANTHER" id="PTHR38795:SF1">
    <property type="entry name" value="DUF6604 DOMAIN-CONTAINING PROTEIN"/>
    <property type="match status" value="1"/>
</dbReference>
<evidence type="ECO:0000313" key="4">
    <source>
        <dbReference type="Proteomes" id="UP001360953"/>
    </source>
</evidence>
<keyword evidence="4" id="KW-1185">Reference proteome</keyword>
<sequence>MASFTLRSTYSQYKEDTDEVASWLAKTARSCGYSGELLENVETESTGPIEPQKPEESKVKATKNGKKQANSTPAASEKKNCLLKTSAFTTLAKFIATSTDSNVQVPDSLFKTLDRAISLRKEYGRSLTSKTVLRGITIRNHKYFVSVLEEVKTILEDFATSSVPGDSSDPTKPRPFGVFSCVFQLLDPDSDTYFEFEPEYKADQFEDPLEVYFAFRCLLEDVHKIRKAVAEIWVGFKGGKYRSVSAALATNTAIDFARQLEQDISGALENCGGFEKIYCAWWFAICDGKGYDVDYRQKPGDDMNFITYDDADPVMFPTYLLLKNFLSVVQEDPKMIPISKPGYFGKVDYTGDWNSKAPRKKYESDKVLLPELLDSLMALIRMAGEKEKGVYAEDELIRGLRIAVETRKICLWNVLSVQILLDIHHCLRGDVVRAFSELKGVGTHLSQSIDNNLERNNHCPTWPASKDSALIEVRESIRDWVENDLVHNFLQRHGSPSTLGEHCHFKNNPIFCGLFQYTLQMRFHVIGVDYANSWGAILYARHLYNALKQEKILEKRWTDMHLLSLLQPDETAFGSKAPKDRKDFLKRYAIMDGVSAASYPPEARRLIQRSQSGLKGFKYQARLARVFMHRYCEGSGRVDFSPDELKKIMEKTITYEEDDDTEEIGEGPWSPVKGTLFSVSKIDKARLRKRAQTLPRLTIPELLGKLSNALHGETGTHEFHFDYLYMHFAAWMMLQTAKNACDAHLQQMFGPNYLQHEYELPGIVGYLLFALANPENVGTDSYVDEKTDNLMSVPFSRVAQAWDYVVDDGCHAIGRMVTQHLEGSYQLFASLES</sequence>
<dbReference type="PANTHER" id="PTHR38795">
    <property type="entry name" value="DUF6604 DOMAIN-CONTAINING PROTEIN"/>
    <property type="match status" value="1"/>
</dbReference>
<dbReference type="EMBL" id="JBBPEH010000018">
    <property type="protein sequence ID" value="KAK7529126.1"/>
    <property type="molecule type" value="Genomic_DNA"/>
</dbReference>
<dbReference type="Pfam" id="PF20253">
    <property type="entry name" value="DUF6604"/>
    <property type="match status" value="1"/>
</dbReference>
<dbReference type="RefSeq" id="XP_066649743.1">
    <property type="nucleotide sequence ID" value="XM_066794333.1"/>
</dbReference>
<dbReference type="GeneID" id="92027239"/>
<comment type="caution">
    <text evidence="3">The sequence shown here is derived from an EMBL/GenBank/DDBJ whole genome shotgun (WGS) entry which is preliminary data.</text>
</comment>
<name>A0ABR1L3X5_9PEZI</name>
<accession>A0ABR1L3X5</accession>